<name>A0A327KVA7_9BRAD</name>
<feature type="domain" description="N-terminal" evidence="2">
    <location>
        <begin position="5"/>
        <end position="120"/>
    </location>
</feature>
<keyword evidence="5" id="KW-1185">Reference proteome</keyword>
<proteinExistence type="predicted"/>
<dbReference type="GO" id="GO:0003697">
    <property type="term" value="F:single-stranded DNA binding"/>
    <property type="evidence" value="ECO:0007669"/>
    <property type="project" value="InterPro"/>
</dbReference>
<gene>
    <name evidence="4" type="ORF">CH338_01600</name>
</gene>
<dbReference type="RefSeq" id="WP_111355291.1">
    <property type="nucleotide sequence ID" value="NZ_NHSK01000213.1"/>
</dbReference>
<evidence type="ECO:0008006" key="6">
    <source>
        <dbReference type="Google" id="ProtNLM"/>
    </source>
</evidence>
<dbReference type="Proteomes" id="UP000248863">
    <property type="component" value="Unassembled WGS sequence"/>
</dbReference>
<evidence type="ECO:0000259" key="2">
    <source>
        <dbReference type="Pfam" id="PF08401"/>
    </source>
</evidence>
<accession>A0A327KVA7</accession>
<feature type="domain" description="Polyvalent protein metallopeptidase" evidence="3">
    <location>
        <begin position="146"/>
        <end position="268"/>
    </location>
</feature>
<evidence type="ECO:0000259" key="3">
    <source>
        <dbReference type="Pfam" id="PF18818"/>
    </source>
</evidence>
<dbReference type="InterPro" id="IPR017113">
    <property type="entry name" value="Antirestriction_ArdC"/>
</dbReference>
<dbReference type="Pfam" id="PF18818">
    <property type="entry name" value="MPTase-PolyVal"/>
    <property type="match status" value="1"/>
</dbReference>
<dbReference type="PIRSF" id="PIRSF037112">
    <property type="entry name" value="Antirestriction_ArdC"/>
    <property type="match status" value="1"/>
</dbReference>
<dbReference type="AlphaFoldDB" id="A0A327KVA7"/>
<comment type="caution">
    <text evidence="4">The sequence shown here is derived from an EMBL/GenBank/DDBJ whole genome shotgun (WGS) entry which is preliminary data.</text>
</comment>
<organism evidence="4 5">
    <name type="scientific">Rhodoplanes elegans</name>
    <dbReference type="NCBI Taxonomy" id="29408"/>
    <lineage>
        <taxon>Bacteria</taxon>
        <taxon>Pseudomonadati</taxon>
        <taxon>Pseudomonadota</taxon>
        <taxon>Alphaproteobacteria</taxon>
        <taxon>Hyphomicrobiales</taxon>
        <taxon>Nitrobacteraceae</taxon>
        <taxon>Rhodoplanes</taxon>
    </lineage>
</organism>
<dbReference type="OrthoDB" id="9792687at2"/>
<evidence type="ECO:0000313" key="4">
    <source>
        <dbReference type="EMBL" id="RAI41914.1"/>
    </source>
</evidence>
<dbReference type="Pfam" id="PF08401">
    <property type="entry name" value="ArdcN"/>
    <property type="match status" value="1"/>
</dbReference>
<dbReference type="InterPro" id="IPR013610">
    <property type="entry name" value="ArdC_N"/>
</dbReference>
<evidence type="ECO:0000313" key="5">
    <source>
        <dbReference type="Proteomes" id="UP000248863"/>
    </source>
</evidence>
<dbReference type="InterPro" id="IPR041459">
    <property type="entry name" value="MPTase-PolyVal"/>
</dbReference>
<protein>
    <recommendedName>
        <fullName evidence="6">Antirestriction protein ArdC</fullName>
    </recommendedName>
</protein>
<feature type="region of interest" description="Disordered" evidence="1">
    <location>
        <begin position="268"/>
        <end position="293"/>
    </location>
</feature>
<reference evidence="4 5" key="1">
    <citation type="submission" date="2017-07" db="EMBL/GenBank/DDBJ databases">
        <title>Draft Genome Sequences of Select Purple Nonsulfur Bacteria.</title>
        <authorList>
            <person name="Lasarre B."/>
            <person name="Mckinlay J.B."/>
        </authorList>
    </citation>
    <scope>NUCLEOTIDE SEQUENCE [LARGE SCALE GENOMIC DNA]</scope>
    <source>
        <strain evidence="4 5">DSM 11907</strain>
    </source>
</reference>
<dbReference type="EMBL" id="NPEU01000007">
    <property type="protein sequence ID" value="RAI41914.1"/>
    <property type="molecule type" value="Genomic_DNA"/>
</dbReference>
<evidence type="ECO:0000256" key="1">
    <source>
        <dbReference type="SAM" id="MobiDB-lite"/>
    </source>
</evidence>
<sequence>MQMAALYESVTRSIIEDLEKGVPAWVQPWRTKRRTSLGLLPANIATGRTYSGINIPILWAAAKRAGYPDPAWMTFRQARALNANVRKGERGTHIVFTRKLTITEEDEEKRISMLRNYCVFNVAQIDGLPAKIAAPEEVPPSIDSDVQRFIDATGADIRHGGSVACFVPSLDLIQLPPRSAFTTIESYFATGLHELGHWSGFVTRLNRDLRHRFGSRAYAAEELIAELTSAFLCAHLGVNGELRHASYIDSWISLLKDDPRAIVTAASKASQAADFLRSLTGERPREDESPDSA</sequence>